<proteinExistence type="predicted"/>
<evidence type="ECO:0000256" key="6">
    <source>
        <dbReference type="ARBA" id="ARBA00022989"/>
    </source>
</evidence>
<evidence type="ECO:0000256" key="9">
    <source>
        <dbReference type="SAM" id="MobiDB-lite"/>
    </source>
</evidence>
<feature type="domain" description="Copper resistance protein D" evidence="13">
    <location>
        <begin position="346"/>
        <end position="416"/>
    </location>
</feature>
<dbReference type="Gene3D" id="2.60.40.1220">
    <property type="match status" value="1"/>
</dbReference>
<evidence type="ECO:0000256" key="8">
    <source>
        <dbReference type="ARBA" id="ARBA00023136"/>
    </source>
</evidence>
<feature type="transmembrane region" description="Helical" evidence="10">
    <location>
        <begin position="246"/>
        <end position="265"/>
    </location>
</feature>
<evidence type="ECO:0000256" key="3">
    <source>
        <dbReference type="ARBA" id="ARBA00022692"/>
    </source>
</evidence>
<evidence type="ECO:0000256" key="5">
    <source>
        <dbReference type="ARBA" id="ARBA00022729"/>
    </source>
</evidence>
<organism evidence="14 15">
    <name type="scientific">Mangrovactinospora gilvigrisea</name>
    <dbReference type="NCBI Taxonomy" id="1428644"/>
    <lineage>
        <taxon>Bacteria</taxon>
        <taxon>Bacillati</taxon>
        <taxon>Actinomycetota</taxon>
        <taxon>Actinomycetes</taxon>
        <taxon>Kitasatosporales</taxon>
        <taxon>Streptomycetaceae</taxon>
        <taxon>Mangrovactinospora</taxon>
    </lineage>
</organism>
<evidence type="ECO:0008006" key="16">
    <source>
        <dbReference type="Google" id="ProtNLM"/>
    </source>
</evidence>
<keyword evidence="7" id="KW-0186">Copper</keyword>
<protein>
    <recommendedName>
        <fullName evidence="16">Copper resistance protein CopC</fullName>
    </recommendedName>
</protein>
<keyword evidence="2" id="KW-1003">Cell membrane</keyword>
<evidence type="ECO:0000256" key="4">
    <source>
        <dbReference type="ARBA" id="ARBA00022723"/>
    </source>
</evidence>
<evidence type="ECO:0000256" key="10">
    <source>
        <dbReference type="SAM" id="Phobius"/>
    </source>
</evidence>
<comment type="subcellular location">
    <subcellularLocation>
        <location evidence="1">Cell membrane</location>
        <topology evidence="1">Multi-pass membrane protein</topology>
    </subcellularLocation>
</comment>
<feature type="transmembrane region" description="Helical" evidence="10">
    <location>
        <begin position="389"/>
        <end position="406"/>
    </location>
</feature>
<evidence type="ECO:0000259" key="12">
    <source>
        <dbReference type="Pfam" id="PF04234"/>
    </source>
</evidence>
<feature type="transmembrane region" description="Helical" evidence="10">
    <location>
        <begin position="277"/>
        <end position="299"/>
    </location>
</feature>
<dbReference type="SUPFAM" id="SSF81296">
    <property type="entry name" value="E set domains"/>
    <property type="match status" value="1"/>
</dbReference>
<evidence type="ECO:0000313" key="15">
    <source>
        <dbReference type="Proteomes" id="UP000243342"/>
    </source>
</evidence>
<comment type="caution">
    <text evidence="14">The sequence shown here is derived from an EMBL/GenBank/DDBJ whole genome shotgun (WGS) entry which is preliminary data.</text>
</comment>
<feature type="domain" description="CopC" evidence="12">
    <location>
        <begin position="32"/>
        <end position="130"/>
    </location>
</feature>
<dbReference type="EMBL" id="MLCF01000021">
    <property type="protein sequence ID" value="OIV38495.1"/>
    <property type="molecule type" value="Genomic_DNA"/>
</dbReference>
<reference evidence="14 15" key="1">
    <citation type="submission" date="2016-10" db="EMBL/GenBank/DDBJ databases">
        <title>Genome sequence of Streptomyces gilvigriseus MUSC 26.</title>
        <authorList>
            <person name="Lee L.-H."/>
            <person name="Ser H.-L."/>
        </authorList>
    </citation>
    <scope>NUCLEOTIDE SEQUENCE [LARGE SCALE GENOMIC DNA]</scope>
    <source>
        <strain evidence="14 15">MUSC 26</strain>
    </source>
</reference>
<feature type="transmembrane region" description="Helical" evidence="10">
    <location>
        <begin position="162"/>
        <end position="181"/>
    </location>
</feature>
<evidence type="ECO:0000259" key="13">
    <source>
        <dbReference type="Pfam" id="PF05425"/>
    </source>
</evidence>
<keyword evidence="5 11" id="KW-0732">Signal</keyword>
<keyword evidence="15" id="KW-1185">Reference proteome</keyword>
<dbReference type="InterPro" id="IPR032694">
    <property type="entry name" value="CopC/D"/>
</dbReference>
<keyword evidence="6 10" id="KW-1133">Transmembrane helix</keyword>
<dbReference type="InterPro" id="IPR014756">
    <property type="entry name" value="Ig_E-set"/>
</dbReference>
<dbReference type="PANTHER" id="PTHR34820:SF4">
    <property type="entry name" value="INNER MEMBRANE PROTEIN YEBZ"/>
    <property type="match status" value="1"/>
</dbReference>
<feature type="signal peptide" evidence="11">
    <location>
        <begin position="1"/>
        <end position="33"/>
    </location>
</feature>
<evidence type="ECO:0000256" key="11">
    <source>
        <dbReference type="SAM" id="SignalP"/>
    </source>
</evidence>
<dbReference type="InterPro" id="IPR014755">
    <property type="entry name" value="Cu-Rt/internalin_Ig-like"/>
</dbReference>
<feature type="transmembrane region" description="Helical" evidence="10">
    <location>
        <begin position="193"/>
        <end position="213"/>
    </location>
</feature>
<dbReference type="STRING" id="1428644.BIV57_05520"/>
<keyword evidence="8 10" id="KW-0472">Membrane</keyword>
<evidence type="ECO:0000256" key="2">
    <source>
        <dbReference type="ARBA" id="ARBA00022475"/>
    </source>
</evidence>
<dbReference type="GO" id="GO:0046688">
    <property type="term" value="P:response to copper ion"/>
    <property type="evidence" value="ECO:0007669"/>
    <property type="project" value="InterPro"/>
</dbReference>
<dbReference type="GO" id="GO:0042597">
    <property type="term" value="C:periplasmic space"/>
    <property type="evidence" value="ECO:0007669"/>
    <property type="project" value="InterPro"/>
</dbReference>
<dbReference type="GO" id="GO:0005507">
    <property type="term" value="F:copper ion binding"/>
    <property type="evidence" value="ECO:0007669"/>
    <property type="project" value="InterPro"/>
</dbReference>
<accession>A0A1J7BIK1</accession>
<dbReference type="InterPro" id="IPR008457">
    <property type="entry name" value="Cu-R_CopD_dom"/>
</dbReference>
<keyword evidence="4" id="KW-0479">Metal-binding</keyword>
<evidence type="ECO:0000313" key="14">
    <source>
        <dbReference type="EMBL" id="OIV38495.1"/>
    </source>
</evidence>
<dbReference type="GO" id="GO:0005886">
    <property type="term" value="C:plasma membrane"/>
    <property type="evidence" value="ECO:0007669"/>
    <property type="project" value="UniProtKB-SubCell"/>
</dbReference>
<feature type="region of interest" description="Disordered" evidence="9">
    <location>
        <begin position="424"/>
        <end position="460"/>
    </location>
</feature>
<feature type="compositionally biased region" description="Low complexity" evidence="9">
    <location>
        <begin position="501"/>
        <end position="517"/>
    </location>
</feature>
<evidence type="ECO:0000256" key="1">
    <source>
        <dbReference type="ARBA" id="ARBA00004651"/>
    </source>
</evidence>
<feature type="region of interest" description="Disordered" evidence="9">
    <location>
        <begin position="498"/>
        <end position="535"/>
    </location>
</feature>
<dbReference type="Pfam" id="PF04234">
    <property type="entry name" value="CopC"/>
    <property type="match status" value="1"/>
</dbReference>
<dbReference type="InterPro" id="IPR007348">
    <property type="entry name" value="CopC_dom"/>
</dbReference>
<evidence type="ECO:0000256" key="7">
    <source>
        <dbReference type="ARBA" id="ARBA00023008"/>
    </source>
</evidence>
<gene>
    <name evidence="14" type="ORF">BIV57_05520</name>
</gene>
<feature type="chain" id="PRO_5009643281" description="Copper resistance protein CopC" evidence="11">
    <location>
        <begin position="34"/>
        <end position="629"/>
    </location>
</feature>
<name>A0A1J7BIK1_9ACTN</name>
<sequence length="629" mass="64922">MRRVSRWATTLLAAAAAALVLLLAGAAPASAHAQLESSTPGQGQTLGASAAPGQVVLTFSESVTLRADDVRVFAPNGSRADTGGTGHAGGRTDTARVALRSGLAQGTYTVAWQAISADTHPVGGAFTFNIGHASATTAAPGEKPAVGGTAAVEWAYQIARGVAYAAFALLVGGSAFVLLLWTRGVRRPDVQRLLQGSWAALLLSTVAVLLLYGPHTAGGGPGKALSYSLIRSTLGTRLGTALGMRLLLLAVFAVFLSVLAVRLGRAKDVTAGPGRDLRWALGLVGALLAWGLAATWSAADHAAVGIQPGLALPLDMVHLMAMALWLGGLTTILLTLRGTDERVPAAAVRKFSRMALWCVAALAATGTYQSWRQVGTWSALYETDYGRTLLIKLLLVATIVGAAAASRRLVAQLTDSTPAVGAPGGVECRGEGAATASTTKRKAELERQQNARTAAARRRAERLDPTPALLRRSVLTETALAVAVLAVTTVLTNSNPARNEAAAAKSPSPAATRRAAPQNTVTIPFDTGGANGRGTADVTLDPGRTGGNTLHVLLATPSKKPMDVAELDVGLTLPARDIGPIPVKTNHLDTGHYAASSVSVPMPGRWRVAITVRTSAIDEITVYGQVTVR</sequence>
<dbReference type="GO" id="GO:0006825">
    <property type="term" value="P:copper ion transport"/>
    <property type="evidence" value="ECO:0007669"/>
    <property type="project" value="InterPro"/>
</dbReference>
<dbReference type="AlphaFoldDB" id="A0A1J7BIK1"/>
<feature type="transmembrane region" description="Helical" evidence="10">
    <location>
        <begin position="319"/>
        <end position="339"/>
    </location>
</feature>
<dbReference type="Pfam" id="PF05425">
    <property type="entry name" value="CopD"/>
    <property type="match status" value="1"/>
</dbReference>
<dbReference type="Proteomes" id="UP000243342">
    <property type="component" value="Unassembled WGS sequence"/>
</dbReference>
<keyword evidence="3 10" id="KW-0812">Transmembrane</keyword>
<dbReference type="PANTHER" id="PTHR34820">
    <property type="entry name" value="INNER MEMBRANE PROTEIN YEBZ"/>
    <property type="match status" value="1"/>
</dbReference>